<organism evidence="4 5">
    <name type="scientific">Centipeda periodontii DSM 2778</name>
    <dbReference type="NCBI Taxonomy" id="888060"/>
    <lineage>
        <taxon>Bacteria</taxon>
        <taxon>Bacillati</taxon>
        <taxon>Bacillota</taxon>
        <taxon>Negativicutes</taxon>
        <taxon>Selenomonadales</taxon>
        <taxon>Selenomonadaceae</taxon>
        <taxon>Centipeda</taxon>
    </lineage>
</organism>
<dbReference type="eggNOG" id="COG3550">
    <property type="taxonomic scope" value="Bacteria"/>
</dbReference>
<evidence type="ECO:0000256" key="1">
    <source>
        <dbReference type="ARBA" id="ARBA00022679"/>
    </source>
</evidence>
<name>F5RJ16_9FIRM</name>
<dbReference type="EMBL" id="AFHQ01000005">
    <property type="protein sequence ID" value="EGK62247.1"/>
    <property type="molecule type" value="Genomic_DNA"/>
</dbReference>
<dbReference type="Gene3D" id="1.10.1070.20">
    <property type="match status" value="1"/>
</dbReference>
<comment type="caution">
    <text evidence="4">The sequence shown here is derived from an EMBL/GenBank/DDBJ whole genome shotgun (WGS) entry which is preliminary data.</text>
</comment>
<dbReference type="HOGENOM" id="CLU_076579_1_0_9"/>
<keyword evidence="1" id="KW-0808">Transferase</keyword>
<proteinExistence type="predicted"/>
<keyword evidence="2" id="KW-0418">Kinase</keyword>
<dbReference type="GO" id="GO:0016301">
    <property type="term" value="F:kinase activity"/>
    <property type="evidence" value="ECO:0007669"/>
    <property type="project" value="UniProtKB-KW"/>
</dbReference>
<dbReference type="OrthoDB" id="9812605at2"/>
<reference evidence="4 5" key="1">
    <citation type="submission" date="2011-04" db="EMBL/GenBank/DDBJ databases">
        <authorList>
            <person name="Muzny D."/>
            <person name="Qin X."/>
            <person name="Deng J."/>
            <person name="Jiang H."/>
            <person name="Liu Y."/>
            <person name="Qu J."/>
            <person name="Song X.-Z."/>
            <person name="Zhang L."/>
            <person name="Thornton R."/>
            <person name="Coyle M."/>
            <person name="Francisco L."/>
            <person name="Jackson L."/>
            <person name="Javaid M."/>
            <person name="Korchina V."/>
            <person name="Kovar C."/>
            <person name="Mata R."/>
            <person name="Mathew T."/>
            <person name="Ngo R."/>
            <person name="Nguyen L."/>
            <person name="Nguyen N."/>
            <person name="Okwuonu G."/>
            <person name="Ongeri F."/>
            <person name="Pham C."/>
            <person name="Simmons D."/>
            <person name="Wilczek-Boney K."/>
            <person name="Hale W."/>
            <person name="Jakkamsetti A."/>
            <person name="Pham P."/>
            <person name="Ruth R."/>
            <person name="San Lucas F."/>
            <person name="Warren J."/>
            <person name="Zhang J."/>
            <person name="Zhao Z."/>
            <person name="Zhou C."/>
            <person name="Zhu D."/>
            <person name="Lee S."/>
            <person name="Bess C."/>
            <person name="Blankenburg K."/>
            <person name="Forbes L."/>
            <person name="Fu Q."/>
            <person name="Gubbala S."/>
            <person name="Hirani K."/>
            <person name="Jayaseelan J.C."/>
            <person name="Lara F."/>
            <person name="Munidasa M."/>
            <person name="Palculict T."/>
            <person name="Patil S."/>
            <person name="Pu L.-L."/>
            <person name="Saada N."/>
            <person name="Tang L."/>
            <person name="Weissenberger G."/>
            <person name="Zhu Y."/>
            <person name="Hemphill L."/>
            <person name="Shang Y."/>
            <person name="Youmans B."/>
            <person name="Ayvaz T."/>
            <person name="Ross M."/>
            <person name="Santibanez J."/>
            <person name="Aqrawi P."/>
            <person name="Gross S."/>
            <person name="Joshi V."/>
            <person name="Fowler G."/>
            <person name="Nazareth L."/>
            <person name="Reid J."/>
            <person name="Worley K."/>
            <person name="Petrosino J."/>
            <person name="Highlander S."/>
            <person name="Gibbs R."/>
        </authorList>
    </citation>
    <scope>NUCLEOTIDE SEQUENCE [LARGE SCALE GENOMIC DNA]</scope>
    <source>
        <strain evidence="4 5">DSM 2778</strain>
    </source>
</reference>
<gene>
    <name evidence="4" type="ORF">HMPREF9081_0251</name>
</gene>
<dbReference type="Pfam" id="PF07804">
    <property type="entry name" value="HipA_C"/>
    <property type="match status" value="1"/>
</dbReference>
<sequence length="306" mass="35077">MVDLRDVKWLPNRFGGSESKWTMEYEGKLYMVKFPDPNRAPKQTALSYINNHYSEYIGCHVFQMLGIPAQNTFLGRGTPPNSKREKTVVACEVFCQDKPGCLIEFSKFLLHETDSQKRKKTTLEDVMHVIDEDVTIKNKPQIKNFFWDMFVVDALLGNGDRHLDNWGMIQGADGSLSPAPVYDCGSALSPLYSDEQKTTLLEDSAGFKNTEYNLCSAYRYHGRRVHYHEIFKSPPEDLRRAIQRIVPRIKAASARIDDLIDRTEGLSDISKEYMKKSLALRREQILLPSLKKCNEKDQTAERGTGR</sequence>
<evidence type="ECO:0000256" key="2">
    <source>
        <dbReference type="ARBA" id="ARBA00022777"/>
    </source>
</evidence>
<dbReference type="Proteomes" id="UP000004067">
    <property type="component" value="Unassembled WGS sequence"/>
</dbReference>
<dbReference type="AlphaFoldDB" id="F5RJ16"/>
<protein>
    <recommendedName>
        <fullName evidence="3">HipA-like C-terminal domain-containing protein</fullName>
    </recommendedName>
</protein>
<dbReference type="Gene3D" id="3.30.200.120">
    <property type="match status" value="1"/>
</dbReference>
<evidence type="ECO:0000259" key="3">
    <source>
        <dbReference type="Pfam" id="PF07804"/>
    </source>
</evidence>
<feature type="domain" description="HipA-like C-terminal" evidence="3">
    <location>
        <begin position="15"/>
        <end position="249"/>
    </location>
</feature>
<keyword evidence="5" id="KW-1185">Reference proteome</keyword>
<dbReference type="RefSeq" id="WP_006305061.1">
    <property type="nucleotide sequence ID" value="NZ_GL892076.1"/>
</dbReference>
<dbReference type="CDD" id="cd17792">
    <property type="entry name" value="CtkA"/>
    <property type="match status" value="1"/>
</dbReference>
<evidence type="ECO:0000313" key="5">
    <source>
        <dbReference type="Proteomes" id="UP000004067"/>
    </source>
</evidence>
<dbReference type="STRING" id="888060.HMPREF9081_0251"/>
<accession>F5RJ16</accession>
<dbReference type="InterPro" id="IPR012893">
    <property type="entry name" value="HipA-like_C"/>
</dbReference>
<evidence type="ECO:0000313" key="4">
    <source>
        <dbReference type="EMBL" id="EGK62247.1"/>
    </source>
</evidence>